<evidence type="ECO:0000313" key="3">
    <source>
        <dbReference type="EMBL" id="AIB11387.1"/>
    </source>
</evidence>
<dbReference type="KEGG" id="abq:ABAZ39_05040"/>
<feature type="region of interest" description="Disordered" evidence="1">
    <location>
        <begin position="80"/>
        <end position="116"/>
    </location>
</feature>
<feature type="transmembrane region" description="Helical" evidence="2">
    <location>
        <begin position="49"/>
        <end position="74"/>
    </location>
</feature>
<dbReference type="AlphaFoldDB" id="A0A060DEZ9"/>
<dbReference type="Proteomes" id="UP000027186">
    <property type="component" value="Chromosome"/>
</dbReference>
<dbReference type="EMBL" id="CP007793">
    <property type="protein sequence ID" value="AIB11387.1"/>
    <property type="molecule type" value="Genomic_DNA"/>
</dbReference>
<dbReference type="RefSeq" id="WP_038527328.1">
    <property type="nucleotide sequence ID" value="NZ_CP007793.1"/>
</dbReference>
<gene>
    <name evidence="3" type="ORF">ABAZ39_05040</name>
</gene>
<keyword evidence="2" id="KW-0472">Membrane</keyword>
<keyword evidence="2" id="KW-0812">Transmembrane</keyword>
<evidence type="ECO:0000256" key="1">
    <source>
        <dbReference type="SAM" id="MobiDB-lite"/>
    </source>
</evidence>
<reference evidence="3 4" key="1">
    <citation type="journal article" date="2014" name="Genome Announc.">
        <title>Complete Genome Sequence of the Model Rhizosphere Strain Azospirillum brasilense Az39, Successfully Applied in Agriculture.</title>
        <authorList>
            <person name="Rivera D."/>
            <person name="Revale S."/>
            <person name="Molina R."/>
            <person name="Gualpa J."/>
            <person name="Puente M."/>
            <person name="Maroniche G."/>
            <person name="Paris G."/>
            <person name="Baker D."/>
            <person name="Clavijo B."/>
            <person name="McLay K."/>
            <person name="Spaepen S."/>
            <person name="Perticari A."/>
            <person name="Vazquez M."/>
            <person name="Wisniewski-Dye F."/>
            <person name="Watkins C."/>
            <person name="Martinez-Abarca F."/>
            <person name="Vanderleyden J."/>
            <person name="Cassan F."/>
        </authorList>
    </citation>
    <scope>NUCLEOTIDE SEQUENCE [LARGE SCALE GENOMIC DNA]</scope>
    <source>
        <strain evidence="3 4">Az39</strain>
    </source>
</reference>
<evidence type="ECO:0000313" key="4">
    <source>
        <dbReference type="Proteomes" id="UP000027186"/>
    </source>
</evidence>
<name>A0A060DEZ9_9PROT</name>
<protein>
    <submittedName>
        <fullName evidence="3">Uncharacterized protein</fullName>
    </submittedName>
</protein>
<feature type="compositionally biased region" description="Basic and acidic residues" evidence="1">
    <location>
        <begin position="99"/>
        <end position="116"/>
    </location>
</feature>
<sequence>MRLSGVLLIIWGGLLVPLTLPWTWGYRKQLGLIASLDEMTMSFLGDRFPYAYVVSFSVILVGLGLSWIALATVWDPPCPRVRGVSGKDEAPPSTTPRKSSLEEVMGDRPIDPMRLH</sequence>
<evidence type="ECO:0000256" key="2">
    <source>
        <dbReference type="SAM" id="Phobius"/>
    </source>
</evidence>
<keyword evidence="2" id="KW-1133">Transmembrane helix</keyword>
<accession>A0A060DEZ9</accession>
<organism evidence="3 4">
    <name type="scientific">Azospirillum argentinense</name>
    <dbReference type="NCBI Taxonomy" id="2970906"/>
    <lineage>
        <taxon>Bacteria</taxon>
        <taxon>Pseudomonadati</taxon>
        <taxon>Pseudomonadota</taxon>
        <taxon>Alphaproteobacteria</taxon>
        <taxon>Rhodospirillales</taxon>
        <taxon>Azospirillaceae</taxon>
        <taxon>Azospirillum</taxon>
    </lineage>
</organism>
<proteinExistence type="predicted"/>